<gene>
    <name evidence="2" type="ORF">F4562_000776</name>
</gene>
<sequence>MEVAEKRPGDAAGRRPYIAILLYRTTVDDGSGYVTHSEDVVLIHEHSIEGAKARAETMGHDEETSYSNQYGQTVNWEFLGVADVRDALYDDLDSDTALYTRRFDRLSDYESLFSFSPRGGRGRGAGSPCDGEGTDGSRS</sequence>
<dbReference type="Pfam" id="PF14119">
    <property type="entry name" value="DUF4288"/>
    <property type="match status" value="1"/>
</dbReference>
<evidence type="ECO:0000313" key="2">
    <source>
        <dbReference type="EMBL" id="MBB5817714.1"/>
    </source>
</evidence>
<protein>
    <recommendedName>
        <fullName evidence="4">DUF4288 domain-containing protein</fullName>
    </recommendedName>
</protein>
<evidence type="ECO:0008006" key="4">
    <source>
        <dbReference type="Google" id="ProtNLM"/>
    </source>
</evidence>
<feature type="region of interest" description="Disordered" evidence="1">
    <location>
        <begin position="114"/>
        <end position="139"/>
    </location>
</feature>
<comment type="caution">
    <text evidence="2">The sequence shown here is derived from an EMBL/GenBank/DDBJ whole genome shotgun (WGS) entry which is preliminary data.</text>
</comment>
<dbReference type="AlphaFoldDB" id="A0A7W9IBL7"/>
<reference evidence="2 3" key="1">
    <citation type="submission" date="2020-08" db="EMBL/GenBank/DDBJ databases">
        <title>Sequencing the genomes of 1000 actinobacteria strains.</title>
        <authorList>
            <person name="Klenk H.-P."/>
        </authorList>
    </citation>
    <scope>NUCLEOTIDE SEQUENCE [LARGE SCALE GENOMIC DNA]</scope>
    <source>
        <strain evidence="2 3">DSM 46887</strain>
    </source>
</reference>
<dbReference type="Proteomes" id="UP000540685">
    <property type="component" value="Unassembled WGS sequence"/>
</dbReference>
<evidence type="ECO:0000256" key="1">
    <source>
        <dbReference type="SAM" id="MobiDB-lite"/>
    </source>
</evidence>
<keyword evidence="3" id="KW-1185">Reference proteome</keyword>
<evidence type="ECO:0000313" key="3">
    <source>
        <dbReference type="Proteomes" id="UP000540685"/>
    </source>
</evidence>
<dbReference type="InterPro" id="IPR025630">
    <property type="entry name" value="DUF4288"/>
</dbReference>
<accession>A0A7W9IBL7</accession>
<dbReference type="EMBL" id="JACHMP010000001">
    <property type="protein sequence ID" value="MBB5817714.1"/>
    <property type="molecule type" value="Genomic_DNA"/>
</dbReference>
<proteinExistence type="predicted"/>
<organism evidence="2 3">
    <name type="scientific">Streptosporangium becharense</name>
    <dbReference type="NCBI Taxonomy" id="1816182"/>
    <lineage>
        <taxon>Bacteria</taxon>
        <taxon>Bacillati</taxon>
        <taxon>Actinomycetota</taxon>
        <taxon>Actinomycetes</taxon>
        <taxon>Streptosporangiales</taxon>
        <taxon>Streptosporangiaceae</taxon>
        <taxon>Streptosporangium</taxon>
    </lineage>
</organism>
<name>A0A7W9IBL7_9ACTN</name>
<dbReference type="RefSeq" id="WP_184545265.1">
    <property type="nucleotide sequence ID" value="NZ_JACHMP010000001.1"/>
</dbReference>